<organism evidence="1 2">
    <name type="scientific">Acidiphilium iwatense</name>
    <dbReference type="NCBI Taxonomy" id="768198"/>
    <lineage>
        <taxon>Bacteria</taxon>
        <taxon>Pseudomonadati</taxon>
        <taxon>Pseudomonadota</taxon>
        <taxon>Alphaproteobacteria</taxon>
        <taxon>Acetobacterales</taxon>
        <taxon>Acidocellaceae</taxon>
        <taxon>Acidiphilium</taxon>
    </lineage>
</organism>
<evidence type="ECO:0000313" key="2">
    <source>
        <dbReference type="Proteomes" id="UP001521209"/>
    </source>
</evidence>
<dbReference type="PANTHER" id="PTHR12922:SF7">
    <property type="entry name" value="UBIQUINONE BIOSYNTHESIS PROTEIN COQ4 HOMOLOG, MITOCHONDRIAL"/>
    <property type="match status" value="1"/>
</dbReference>
<dbReference type="PANTHER" id="PTHR12922">
    <property type="entry name" value="UBIQUINONE BIOSYNTHESIS PROTEIN"/>
    <property type="match status" value="1"/>
</dbReference>
<gene>
    <name evidence="1" type="ORF">L2A60_06340</name>
</gene>
<proteinExistence type="predicted"/>
<dbReference type="InterPro" id="IPR007715">
    <property type="entry name" value="Coq4"/>
</dbReference>
<comment type="caution">
    <text evidence="1">The sequence shown here is derived from an EMBL/GenBank/DDBJ whole genome shotgun (WGS) entry which is preliminary data.</text>
</comment>
<name>A0ABS9DX69_9PROT</name>
<dbReference type="Pfam" id="PF05019">
    <property type="entry name" value="Coq4"/>
    <property type="match status" value="1"/>
</dbReference>
<sequence length="265" mass="29313">MSDITASVRPKSPRIRPFDAALALYRLLRDPQDTRQVFRLTDALRGKSGVAPYQRFRASPVGARAIAEQRHLLTALSDHAALSRLPEGSVGREYLAFMQEQGLSAEGLVTISGDALDSLNNREDGAKLFARRLRDMHDLCHIITGYGRDELGEVCVLAFSYPQQKIRSFAVIAALGALRTTQMLRRAGLPREGAIAAVREAYRHGKSAAWLPGEDLEALLTEDLIEARRRLGIAPPTRYDALMRRIRAATGRDVSTLSELVTTQH</sequence>
<dbReference type="RefSeq" id="WP_235703537.1">
    <property type="nucleotide sequence ID" value="NZ_JAKGBZ010000009.1"/>
</dbReference>
<reference evidence="1 2" key="1">
    <citation type="submission" date="2022-01" db="EMBL/GenBank/DDBJ databases">
        <authorList>
            <person name="Won M."/>
            <person name="Kim S.-J."/>
            <person name="Kwon S.-W."/>
        </authorList>
    </citation>
    <scope>NUCLEOTIDE SEQUENCE [LARGE SCALE GENOMIC DNA]</scope>
    <source>
        <strain evidence="1 2">KCTC 23505</strain>
    </source>
</reference>
<protein>
    <submittedName>
        <fullName evidence="1">Ubiquinone biosynthesis protein COQ4</fullName>
    </submittedName>
</protein>
<keyword evidence="2" id="KW-1185">Reference proteome</keyword>
<dbReference type="EMBL" id="JAKGBZ010000009">
    <property type="protein sequence ID" value="MCF3946301.1"/>
    <property type="molecule type" value="Genomic_DNA"/>
</dbReference>
<evidence type="ECO:0000313" key="1">
    <source>
        <dbReference type="EMBL" id="MCF3946301.1"/>
    </source>
</evidence>
<keyword evidence="1" id="KW-0830">Ubiquinone</keyword>
<accession>A0ABS9DX69</accession>
<dbReference type="Proteomes" id="UP001521209">
    <property type="component" value="Unassembled WGS sequence"/>
</dbReference>